<evidence type="ECO:0000313" key="1">
    <source>
        <dbReference type="EMBL" id="KAK5537687.1"/>
    </source>
</evidence>
<sequence>MPSRSFSTTRLSLVLCVALIACLAILVGLDYEYNPIAFFFTSFSTAGNMAKGQVVKQSPVCALDRQMDWLAQSTNQTPTTTNLLLVCPGVAVALKDHQHQHQESHVQSSLVFTRRLRTYIAFQLQQKADPCLEWIFFLKDHETLFSHTPRSLRNFIHHATSETHVLIFPPAPHGTRSTSTGINPEAAPLALALGLFAIRIDPRSVRLLDLVLELLEQQQSGLFETGGAIMTAQAAISSYNAASTVVVVPEWWLEVRSNCVERATWEAQFGVTRVVPTDRLCCVSDFCRDALNKIATPRELPTSGEGQIVDPQISLDHDSDLSVEHIVEAFWRAVRHLELDYDPAPPFQFADEGSAAETVIVSSAPPFEFHTAVLA</sequence>
<proteinExistence type="predicted"/>
<dbReference type="AlphaFoldDB" id="A0AAV9Q7P9"/>
<comment type="caution">
    <text evidence="1">The sequence shown here is derived from an EMBL/GenBank/DDBJ whole genome shotgun (WGS) entry which is preliminary data.</text>
</comment>
<name>A0AAV9Q7P9_9PEZI</name>
<evidence type="ECO:0000313" key="2">
    <source>
        <dbReference type="Proteomes" id="UP001345827"/>
    </source>
</evidence>
<keyword evidence="2" id="KW-1185">Reference proteome</keyword>
<accession>A0AAV9Q7P9</accession>
<organism evidence="1 2">
    <name type="scientific">Vermiconidia calcicola</name>
    <dbReference type="NCBI Taxonomy" id="1690605"/>
    <lineage>
        <taxon>Eukaryota</taxon>
        <taxon>Fungi</taxon>
        <taxon>Dikarya</taxon>
        <taxon>Ascomycota</taxon>
        <taxon>Pezizomycotina</taxon>
        <taxon>Dothideomycetes</taxon>
        <taxon>Dothideomycetidae</taxon>
        <taxon>Mycosphaerellales</taxon>
        <taxon>Extremaceae</taxon>
        <taxon>Vermiconidia</taxon>
    </lineage>
</organism>
<gene>
    <name evidence="1" type="ORF">LTR25_004939</name>
</gene>
<dbReference type="EMBL" id="JAXLQG010000007">
    <property type="protein sequence ID" value="KAK5537687.1"/>
    <property type="molecule type" value="Genomic_DNA"/>
</dbReference>
<dbReference type="PROSITE" id="PS51257">
    <property type="entry name" value="PROKAR_LIPOPROTEIN"/>
    <property type="match status" value="1"/>
</dbReference>
<dbReference type="Proteomes" id="UP001345827">
    <property type="component" value="Unassembled WGS sequence"/>
</dbReference>
<reference evidence="1 2" key="1">
    <citation type="submission" date="2023-06" db="EMBL/GenBank/DDBJ databases">
        <title>Black Yeasts Isolated from many extreme environments.</title>
        <authorList>
            <person name="Coleine C."/>
            <person name="Stajich J.E."/>
            <person name="Selbmann L."/>
        </authorList>
    </citation>
    <scope>NUCLEOTIDE SEQUENCE [LARGE SCALE GENOMIC DNA]</scope>
    <source>
        <strain evidence="1 2">CCFEE 5887</strain>
    </source>
</reference>
<protein>
    <submittedName>
        <fullName evidence="1">Uncharacterized protein</fullName>
    </submittedName>
</protein>